<feature type="transmembrane region" description="Helical" evidence="12">
    <location>
        <begin position="53"/>
        <end position="75"/>
    </location>
</feature>
<name>A0A7Y4PAA4_9CORY</name>
<keyword evidence="11 12" id="KW-0472">Membrane</keyword>
<dbReference type="InterPro" id="IPR004358">
    <property type="entry name" value="Sig_transdc_His_kin-like_C"/>
</dbReference>
<evidence type="ECO:0000256" key="7">
    <source>
        <dbReference type="ARBA" id="ARBA00022692"/>
    </source>
</evidence>
<dbReference type="FunFam" id="1.10.287.130:FF:000001">
    <property type="entry name" value="Two-component sensor histidine kinase"/>
    <property type="match status" value="1"/>
</dbReference>
<dbReference type="CDD" id="cd00075">
    <property type="entry name" value="HATPase"/>
    <property type="match status" value="1"/>
</dbReference>
<accession>A0A7Y4PAA4</accession>
<dbReference type="EC" id="2.7.13.3" evidence="4"/>
<dbReference type="SMART" id="SM00388">
    <property type="entry name" value="HisKA"/>
    <property type="match status" value="1"/>
</dbReference>
<dbReference type="CDD" id="cd06225">
    <property type="entry name" value="HAMP"/>
    <property type="match status" value="1"/>
</dbReference>
<dbReference type="PANTHER" id="PTHR45436">
    <property type="entry name" value="SENSOR HISTIDINE KINASE YKOH"/>
    <property type="match status" value="1"/>
</dbReference>
<dbReference type="SUPFAM" id="SSF158472">
    <property type="entry name" value="HAMP domain-like"/>
    <property type="match status" value="1"/>
</dbReference>
<keyword evidence="6" id="KW-0808">Transferase</keyword>
<dbReference type="PANTHER" id="PTHR45436:SF5">
    <property type="entry name" value="SENSOR HISTIDINE KINASE TRCS"/>
    <property type="match status" value="1"/>
</dbReference>
<dbReference type="InterPro" id="IPR003660">
    <property type="entry name" value="HAMP_dom"/>
</dbReference>
<dbReference type="InterPro" id="IPR036097">
    <property type="entry name" value="HisK_dim/P_sf"/>
</dbReference>
<evidence type="ECO:0000256" key="6">
    <source>
        <dbReference type="ARBA" id="ARBA00022679"/>
    </source>
</evidence>
<proteinExistence type="predicted"/>
<dbReference type="GO" id="GO:0000155">
    <property type="term" value="F:phosphorelay sensor kinase activity"/>
    <property type="evidence" value="ECO:0007669"/>
    <property type="project" value="InterPro"/>
</dbReference>
<dbReference type="SMART" id="SM00304">
    <property type="entry name" value="HAMP"/>
    <property type="match status" value="1"/>
</dbReference>
<gene>
    <name evidence="13" type="ORF">CBE74_09870</name>
</gene>
<comment type="catalytic activity">
    <reaction evidence="1">
        <text>ATP + protein L-histidine = ADP + protein N-phospho-L-histidine.</text>
        <dbReference type="EC" id="2.7.13.3"/>
    </reaction>
</comment>
<dbReference type="FunFam" id="3.30.565.10:FF:000006">
    <property type="entry name" value="Sensor histidine kinase WalK"/>
    <property type="match status" value="1"/>
</dbReference>
<dbReference type="Gene3D" id="1.10.287.130">
    <property type="match status" value="1"/>
</dbReference>
<dbReference type="PROSITE" id="PS50885">
    <property type="entry name" value="HAMP"/>
    <property type="match status" value="1"/>
</dbReference>
<dbReference type="EMBL" id="CP021417">
    <property type="protein sequence ID" value="ARU46708.1"/>
    <property type="molecule type" value="Genomic_DNA"/>
</dbReference>
<keyword evidence="5" id="KW-0597">Phosphoprotein</keyword>
<reference evidence="13 14" key="1">
    <citation type="journal article" date="2014" name="BMC Vet. Res.">
        <title>First report of Corynebacterium pseudotuberculosis from caseous lymphadenitis lesions in Black Alentejano pig (Sus scrofa domesticus).</title>
        <authorList>
            <person name="Oliveira M."/>
            <person name="Barroco C."/>
            <person name="Mottola C."/>
            <person name="Santos R."/>
            <person name="Lemsaddek A."/>
            <person name="Tavares L."/>
            <person name="Semedo-Lemsaddek T."/>
        </authorList>
    </citation>
    <scope>NUCLEOTIDE SEQUENCE [LARGE SCALE GENOMIC DNA]</scope>
    <source>
        <strain evidence="13 14">PO100/5</strain>
    </source>
</reference>
<dbReference type="Gene3D" id="6.10.340.10">
    <property type="match status" value="1"/>
</dbReference>
<keyword evidence="14" id="KW-1185">Reference proteome</keyword>
<feature type="transmembrane region" description="Helical" evidence="12">
    <location>
        <begin position="199"/>
        <end position="217"/>
    </location>
</feature>
<dbReference type="InterPro" id="IPR003661">
    <property type="entry name" value="HisK_dim/P_dom"/>
</dbReference>
<evidence type="ECO:0000256" key="8">
    <source>
        <dbReference type="ARBA" id="ARBA00022777"/>
    </source>
</evidence>
<dbReference type="PRINTS" id="PR00344">
    <property type="entry name" value="BCTRLSENSOR"/>
</dbReference>
<dbReference type="AlphaFoldDB" id="A0A7Y4PAA4"/>
<comment type="cofactor">
    <cofactor evidence="2">
        <name>a divalent metal cation</name>
        <dbReference type="ChEBI" id="CHEBI:60240"/>
    </cofactor>
</comment>
<evidence type="ECO:0000256" key="11">
    <source>
        <dbReference type="ARBA" id="ARBA00023136"/>
    </source>
</evidence>
<evidence type="ECO:0000256" key="2">
    <source>
        <dbReference type="ARBA" id="ARBA00001968"/>
    </source>
</evidence>
<comment type="subcellular location">
    <subcellularLocation>
        <location evidence="3">Cell membrane</location>
    </subcellularLocation>
</comment>
<dbReference type="Pfam" id="PF00512">
    <property type="entry name" value="HisKA"/>
    <property type="match status" value="1"/>
</dbReference>
<sequence length="502" mass="54734">MSTQNPYSTAVVRGSPVHSGKQRWGYWGARKTGKSLVARVRDMHVLSGMPLRFGLLVIVVAVSAVGLIGSAVAVNRTMRELTYSRIDKELELGLNGWAKQDSLFKTNPGATSARPPTEFYVVKIYQDGTTNVYNEDVSEPDLSQVYAGQGPHTVESSPKSHKEGMWRVTAETRNGVTMVVAKDITQEANMLRRLAVGQVIIEVAVLLLMALIAFFLIRRALRPLREVECTAKAIAQGDLDRRVPEVSENTEVGALSRSLNSMISRLQSLIVELQDKEAQMRRFVGDASHELRTPLTSVRGYSELYRSGATKDADLVIDKIEGEASRMSLLVEDLLALTRAEGARHETAQVDLLEVSLSVASSLQAAYPNRSIDVRSECAGVPITLGDAARLHQVLTNLTTNALKHGGEDAKVQIKLYDDPTSNNIAIDIIDDGIGMSEKDAEHIFERFYRADTSRARSTGGSGLGLAIVKSLVSAHSGSISVISTLGQGTTFHLVLPRLEDR</sequence>
<reference evidence="13 14" key="2">
    <citation type="journal article" date="2020" name="Antonie Van Leeuwenhoek">
        <title>Phylogenomic characterisation of a novel corynebacterial species pathogenic to animals.</title>
        <authorList>
            <person name="Moller J."/>
            <person name="Musella L."/>
            <person name="Melnikov V."/>
            <person name="Geissdorfer W."/>
            <person name="Burkovski A."/>
            <person name="Sangal V."/>
        </authorList>
    </citation>
    <scope>NUCLEOTIDE SEQUENCE [LARGE SCALE GENOMIC DNA]</scope>
    <source>
        <strain evidence="13 14">PO100/5</strain>
    </source>
</reference>
<dbReference type="GO" id="GO:0005509">
    <property type="term" value="F:calcium ion binding"/>
    <property type="evidence" value="ECO:0007669"/>
    <property type="project" value="UniProtKB-ARBA"/>
</dbReference>
<evidence type="ECO:0000313" key="13">
    <source>
        <dbReference type="EMBL" id="ARU46708.1"/>
    </source>
</evidence>
<dbReference type="Pfam" id="PF00672">
    <property type="entry name" value="HAMP"/>
    <property type="match status" value="1"/>
</dbReference>
<dbReference type="InterPro" id="IPR005467">
    <property type="entry name" value="His_kinase_dom"/>
</dbReference>
<dbReference type="SUPFAM" id="SSF55874">
    <property type="entry name" value="ATPase domain of HSP90 chaperone/DNA topoisomerase II/histidine kinase"/>
    <property type="match status" value="1"/>
</dbReference>
<dbReference type="PROSITE" id="PS50109">
    <property type="entry name" value="HIS_KIN"/>
    <property type="match status" value="1"/>
</dbReference>
<evidence type="ECO:0000256" key="3">
    <source>
        <dbReference type="ARBA" id="ARBA00004236"/>
    </source>
</evidence>
<dbReference type="KEGG" id="csil:CBE74_09870"/>
<evidence type="ECO:0000256" key="1">
    <source>
        <dbReference type="ARBA" id="ARBA00000085"/>
    </source>
</evidence>
<dbReference type="GeneID" id="75008538"/>
<dbReference type="InterPro" id="IPR050428">
    <property type="entry name" value="TCS_sensor_his_kinase"/>
</dbReference>
<dbReference type="GO" id="GO:0005886">
    <property type="term" value="C:plasma membrane"/>
    <property type="evidence" value="ECO:0007669"/>
    <property type="project" value="UniProtKB-SubCell"/>
</dbReference>
<evidence type="ECO:0000256" key="5">
    <source>
        <dbReference type="ARBA" id="ARBA00022553"/>
    </source>
</evidence>
<dbReference type="CDD" id="cd00082">
    <property type="entry name" value="HisKA"/>
    <property type="match status" value="1"/>
</dbReference>
<dbReference type="Pfam" id="PF02518">
    <property type="entry name" value="HATPase_c"/>
    <property type="match status" value="1"/>
</dbReference>
<keyword evidence="9 12" id="KW-1133">Transmembrane helix</keyword>
<dbReference type="InterPro" id="IPR036890">
    <property type="entry name" value="HATPase_C_sf"/>
</dbReference>
<evidence type="ECO:0000313" key="14">
    <source>
        <dbReference type="Proteomes" id="UP000195652"/>
    </source>
</evidence>
<dbReference type="SUPFAM" id="SSF47384">
    <property type="entry name" value="Homodimeric domain of signal transducing histidine kinase"/>
    <property type="match status" value="1"/>
</dbReference>
<evidence type="ECO:0000256" key="12">
    <source>
        <dbReference type="SAM" id="Phobius"/>
    </source>
</evidence>
<reference evidence="13 14" key="4">
    <citation type="journal article" date="2020" name="PLoS ONE">
        <title>Taxonomic classification of strain PO100/5 shows a broader geographic distribution and genetic markers of the recently described Corynebacterium silvaticum.</title>
        <authorList>
            <person name="Viana M.V.C."/>
            <person name="Profeta R."/>
            <person name="da Silva A.L."/>
            <person name="Hurtado R."/>
            <person name="Cerqueira J.C."/>
            <person name="Ribeiro B.F.S."/>
            <person name="Almeida M.O."/>
            <person name="Morais-Rodrigues F."/>
            <person name="Soares S.C."/>
            <person name="Oliveira M."/>
            <person name="Tavares L."/>
            <person name="Figueiredo H."/>
            <person name="Wattam A.R."/>
            <person name="Barh D."/>
            <person name="Ghosh P."/>
            <person name="Silva A."/>
            <person name="Azevedo V."/>
        </authorList>
    </citation>
    <scope>NUCLEOTIDE SEQUENCE [LARGE SCALE GENOMIC DNA]</scope>
    <source>
        <strain evidence="13 14">PO100/5</strain>
    </source>
</reference>
<evidence type="ECO:0000256" key="4">
    <source>
        <dbReference type="ARBA" id="ARBA00012438"/>
    </source>
</evidence>
<protein>
    <recommendedName>
        <fullName evidence="4">histidine kinase</fullName>
        <ecNumber evidence="4">2.7.13.3</ecNumber>
    </recommendedName>
</protein>
<keyword evidence="10" id="KW-0902">Two-component regulatory system</keyword>
<evidence type="ECO:0000256" key="9">
    <source>
        <dbReference type="ARBA" id="ARBA00022989"/>
    </source>
</evidence>
<keyword evidence="7 12" id="KW-0812">Transmembrane</keyword>
<dbReference type="RefSeq" id="WP_087454497.1">
    <property type="nucleotide sequence ID" value="NZ_CP021417.2"/>
</dbReference>
<dbReference type="SMART" id="SM00387">
    <property type="entry name" value="HATPase_c"/>
    <property type="match status" value="1"/>
</dbReference>
<dbReference type="InterPro" id="IPR003594">
    <property type="entry name" value="HATPase_dom"/>
</dbReference>
<organism evidence="13 14">
    <name type="scientific">Corynebacterium silvaticum</name>
    <dbReference type="NCBI Taxonomy" id="2320431"/>
    <lineage>
        <taxon>Bacteria</taxon>
        <taxon>Bacillati</taxon>
        <taxon>Actinomycetota</taxon>
        <taxon>Actinomycetes</taxon>
        <taxon>Mycobacteriales</taxon>
        <taxon>Corynebacteriaceae</taxon>
        <taxon>Corynebacterium</taxon>
    </lineage>
</organism>
<dbReference type="Gene3D" id="3.30.565.10">
    <property type="entry name" value="Histidine kinase-like ATPase, C-terminal domain"/>
    <property type="match status" value="1"/>
</dbReference>
<evidence type="ECO:0000256" key="10">
    <source>
        <dbReference type="ARBA" id="ARBA00023012"/>
    </source>
</evidence>
<dbReference type="Proteomes" id="UP000195652">
    <property type="component" value="Chromosome"/>
</dbReference>
<keyword evidence="8 13" id="KW-0418">Kinase</keyword>
<reference evidence="13 14" key="3">
    <citation type="journal article" date="2020" name="Int. J. Syst. Evol. Microbiol.">
        <title>Corynebacterium silvaticum sp. nov., a unique group of NTTB corynebacteria in wild boar and roe deer.</title>
        <authorList>
            <person name="Dangel A."/>
            <person name="Berger A."/>
            <person name="Rau J."/>
            <person name="Eisenberg T."/>
            <person name="Kampfer P."/>
            <person name="Margos G."/>
            <person name="Contzen M."/>
            <person name="Busse H.J."/>
            <person name="Konrad R."/>
            <person name="Peters M."/>
            <person name="Sting R."/>
            <person name="Sing A."/>
        </authorList>
    </citation>
    <scope>NUCLEOTIDE SEQUENCE [LARGE SCALE GENOMIC DNA]</scope>
    <source>
        <strain evidence="13 14">PO100/5</strain>
    </source>
</reference>